<proteinExistence type="predicted"/>
<sequence length="40" mass="4773">MEFIANGYIFERQKSFFESLHYGEKLVTREKPVANNTYSK</sequence>
<organism evidence="1 2">
    <name type="scientific">Croceitalea dokdonensis DOKDO 023</name>
    <dbReference type="NCBI Taxonomy" id="1300341"/>
    <lineage>
        <taxon>Bacteria</taxon>
        <taxon>Pseudomonadati</taxon>
        <taxon>Bacteroidota</taxon>
        <taxon>Flavobacteriia</taxon>
        <taxon>Flavobacteriales</taxon>
        <taxon>Flavobacteriaceae</taxon>
        <taxon>Croceitalea</taxon>
    </lineage>
</organism>
<keyword evidence="2" id="KW-1185">Reference proteome</keyword>
<dbReference type="AlphaFoldDB" id="A0A0P7AN31"/>
<dbReference type="Proteomes" id="UP000050280">
    <property type="component" value="Unassembled WGS sequence"/>
</dbReference>
<dbReference type="EMBL" id="LDJX01000008">
    <property type="protein sequence ID" value="KPM30490.1"/>
    <property type="molecule type" value="Genomic_DNA"/>
</dbReference>
<evidence type="ECO:0000313" key="2">
    <source>
        <dbReference type="Proteomes" id="UP000050280"/>
    </source>
</evidence>
<reference evidence="1 2" key="1">
    <citation type="submission" date="2015-09" db="EMBL/GenBank/DDBJ databases">
        <title>Genome sequence of the marine flavobacterium Croceitalea dokdonensis DOKDO 023 that contains proton- and sodium-pumping rhodopsins.</title>
        <authorList>
            <person name="Kwon S.-K."/>
            <person name="Lee H.K."/>
            <person name="Kwak M.-J."/>
            <person name="Kim J.F."/>
        </authorList>
    </citation>
    <scope>NUCLEOTIDE SEQUENCE [LARGE SCALE GENOMIC DNA]</scope>
    <source>
        <strain evidence="1 2">DOKDO 023</strain>
    </source>
</reference>
<gene>
    <name evidence="1" type="ORF">I595_3311</name>
</gene>
<comment type="caution">
    <text evidence="1">The sequence shown here is derived from an EMBL/GenBank/DDBJ whole genome shotgun (WGS) entry which is preliminary data.</text>
</comment>
<protein>
    <submittedName>
        <fullName evidence="1">Uncharacterized protein</fullName>
    </submittedName>
</protein>
<evidence type="ECO:0000313" key="1">
    <source>
        <dbReference type="EMBL" id="KPM30490.1"/>
    </source>
</evidence>
<name>A0A0P7AN31_9FLAO</name>
<accession>A0A0P7AN31</accession>